<dbReference type="STRING" id="283737.SAMN05660453_0019"/>
<proteinExistence type="predicted"/>
<name>A0A1I1HHZ8_9LACO</name>
<keyword evidence="2" id="KW-1185">Reference proteome</keyword>
<protein>
    <submittedName>
        <fullName evidence="1">Uncharacterized protein</fullName>
    </submittedName>
</protein>
<dbReference type="OrthoDB" id="2156961at2"/>
<sequence>MARVKKANRIWAMYKGDTFIASGTFKEIAKMTGKRVDHLYHLTTPAYQKQKDYGNKMQMYEIDDDEE</sequence>
<evidence type="ECO:0000313" key="2">
    <source>
        <dbReference type="Proteomes" id="UP000199376"/>
    </source>
</evidence>
<gene>
    <name evidence="1" type="ORF">SAMN05660453_0019</name>
</gene>
<evidence type="ECO:0000313" key="1">
    <source>
        <dbReference type="EMBL" id="SFC23594.1"/>
    </source>
</evidence>
<dbReference type="Proteomes" id="UP000199376">
    <property type="component" value="Unassembled WGS sequence"/>
</dbReference>
<dbReference type="AlphaFoldDB" id="A0A1I1HHZ8"/>
<organism evidence="1 2">
    <name type="scientific">Fructobacillus durionis</name>
    <dbReference type="NCBI Taxonomy" id="283737"/>
    <lineage>
        <taxon>Bacteria</taxon>
        <taxon>Bacillati</taxon>
        <taxon>Bacillota</taxon>
        <taxon>Bacilli</taxon>
        <taxon>Lactobacillales</taxon>
        <taxon>Lactobacillaceae</taxon>
        <taxon>Fructobacillus</taxon>
    </lineage>
</organism>
<dbReference type="EMBL" id="FOLI01000011">
    <property type="protein sequence ID" value="SFC23594.1"/>
    <property type="molecule type" value="Genomic_DNA"/>
</dbReference>
<reference evidence="1 2" key="1">
    <citation type="submission" date="2016-10" db="EMBL/GenBank/DDBJ databases">
        <authorList>
            <person name="de Groot N.N."/>
        </authorList>
    </citation>
    <scope>NUCLEOTIDE SEQUENCE [LARGE SCALE GENOMIC DNA]</scope>
    <source>
        <strain evidence="1 2">DSM 19113</strain>
    </source>
</reference>
<dbReference type="RefSeq" id="WP_091503273.1">
    <property type="nucleotide sequence ID" value="NZ_FOLI01000011.1"/>
</dbReference>
<accession>A0A1I1HHZ8</accession>